<feature type="domain" description="Fumarate lyase N-terminal" evidence="2">
    <location>
        <begin position="19"/>
        <end position="297"/>
    </location>
</feature>
<protein>
    <submittedName>
        <fullName evidence="3">Adenylosuccinate lyase family protein</fullName>
    </submittedName>
</protein>
<keyword evidence="4" id="KW-1185">Reference proteome</keyword>
<organism evidence="3 4">
    <name type="scientific">Kribbella pittospori</name>
    <dbReference type="NCBI Taxonomy" id="722689"/>
    <lineage>
        <taxon>Bacteria</taxon>
        <taxon>Bacillati</taxon>
        <taxon>Actinomycetota</taxon>
        <taxon>Actinomycetes</taxon>
        <taxon>Propionibacteriales</taxon>
        <taxon>Kribbellaceae</taxon>
        <taxon>Kribbella</taxon>
    </lineage>
</organism>
<dbReference type="RefSeq" id="WP_131356382.1">
    <property type="nucleotide sequence ID" value="NZ_SJKB01000004.1"/>
</dbReference>
<evidence type="ECO:0000259" key="2">
    <source>
        <dbReference type="Pfam" id="PF00206"/>
    </source>
</evidence>
<dbReference type="PANTHER" id="PTHR43172">
    <property type="entry name" value="ADENYLOSUCCINATE LYASE"/>
    <property type="match status" value="1"/>
</dbReference>
<gene>
    <name evidence="3" type="ORF">E0H73_16595</name>
</gene>
<dbReference type="AlphaFoldDB" id="A0A4R0KS85"/>
<dbReference type="Gene3D" id="1.20.200.10">
    <property type="entry name" value="Fumarase/aspartase (Central domain)"/>
    <property type="match status" value="1"/>
</dbReference>
<dbReference type="Pfam" id="PF00206">
    <property type="entry name" value="Lyase_1"/>
    <property type="match status" value="1"/>
</dbReference>
<reference evidence="3 4" key="1">
    <citation type="submission" date="2019-02" db="EMBL/GenBank/DDBJ databases">
        <title>Kribbella capetownensis sp. nov. and Kribbella speibonae sp. nov., isolated from soil.</title>
        <authorList>
            <person name="Curtis S.M."/>
            <person name="Norton I."/>
            <person name="Everest G.J."/>
            <person name="Meyers P.R."/>
        </authorList>
    </citation>
    <scope>NUCLEOTIDE SEQUENCE [LARGE SCALE GENOMIC DNA]</scope>
    <source>
        <strain evidence="3 4">NRRL B-24813</strain>
    </source>
</reference>
<dbReference type="GO" id="GO:0004018">
    <property type="term" value="F:N6-(1,2-dicarboxyethyl)AMP AMP-lyase (fumarate-forming) activity"/>
    <property type="evidence" value="ECO:0007669"/>
    <property type="project" value="TreeGrafter"/>
</dbReference>
<name>A0A4R0KS85_9ACTN</name>
<dbReference type="PANTHER" id="PTHR43172:SF1">
    <property type="entry name" value="ADENYLOSUCCINATE LYASE"/>
    <property type="match status" value="1"/>
</dbReference>
<dbReference type="PROSITE" id="PS00163">
    <property type="entry name" value="FUMARATE_LYASES"/>
    <property type="match status" value="1"/>
</dbReference>
<dbReference type="InterPro" id="IPR008948">
    <property type="entry name" value="L-Aspartase-like"/>
</dbReference>
<dbReference type="GO" id="GO:0070626">
    <property type="term" value="F:(S)-2-(5-amino-1-(5-phospho-D-ribosyl)imidazole-4-carboxamido) succinate lyase (fumarate-forming) activity"/>
    <property type="evidence" value="ECO:0007669"/>
    <property type="project" value="TreeGrafter"/>
</dbReference>
<dbReference type="PRINTS" id="PR00149">
    <property type="entry name" value="FUMRATELYASE"/>
</dbReference>
<dbReference type="OrthoDB" id="9768878at2"/>
<dbReference type="GO" id="GO:0044208">
    <property type="term" value="P:'de novo' AMP biosynthetic process"/>
    <property type="evidence" value="ECO:0007669"/>
    <property type="project" value="TreeGrafter"/>
</dbReference>
<evidence type="ECO:0000256" key="1">
    <source>
        <dbReference type="ARBA" id="ARBA00023239"/>
    </source>
</evidence>
<dbReference type="CDD" id="cd01597">
    <property type="entry name" value="pCLME"/>
    <property type="match status" value="1"/>
</dbReference>
<evidence type="ECO:0000313" key="4">
    <source>
        <dbReference type="Proteomes" id="UP000291144"/>
    </source>
</evidence>
<dbReference type="EMBL" id="SJKB01000004">
    <property type="protein sequence ID" value="TCC62314.1"/>
    <property type="molecule type" value="Genomic_DNA"/>
</dbReference>
<comment type="caution">
    <text evidence="3">The sequence shown here is derived from an EMBL/GenBank/DDBJ whole genome shotgun (WGS) entry which is preliminary data.</text>
</comment>
<accession>A0A4R0KS85</accession>
<dbReference type="InterPro" id="IPR000362">
    <property type="entry name" value="Fumarate_lyase_fam"/>
</dbReference>
<dbReference type="GO" id="GO:0005829">
    <property type="term" value="C:cytosol"/>
    <property type="evidence" value="ECO:0007669"/>
    <property type="project" value="TreeGrafter"/>
</dbReference>
<proteinExistence type="predicted"/>
<dbReference type="SUPFAM" id="SSF48557">
    <property type="entry name" value="L-aspartase-like"/>
    <property type="match status" value="1"/>
</dbReference>
<dbReference type="InterPro" id="IPR020557">
    <property type="entry name" value="Fumarate_lyase_CS"/>
</dbReference>
<sequence length="449" mass="48320">MDAHLIDSAIFGHQWSTAESRGIFAESTRVARWLDVVIALAVAQADVGIIPASSAAAIAGLRGAELDLEAVAEGTRTTSHSTLGLIQVLQRMLPADAAEHVYYGTTVQDISDTAQVLEIAEVGELVWRDLWAIEAELLSLAARYRETPMLGRTHGQPGAPITFGFKAATWADEVGRSLERLRQGRDRWLVAELGGAVGVLGFFGVQALPLRTAYCDRLGLGEPAISWLTTRDRLAEFAQVMAVVVGAMARIANEVYMLARAELAEVREPTPATTVGSISMPHKRNPEVSEQIVTLARLVRSSAGVLAETLVGEHERDGRSWKTEWVVLPELSHYVLAASGMTRSLVRGLEVDPARMLANLEATGTASSERLLSVMSARLGKHRAQATLQDAYRAAIGSGRSLTAVLDGQIEPAELAELDRFDTGAAAAMADEVVARATRRRAGESASWR</sequence>
<keyword evidence="1 3" id="KW-0456">Lyase</keyword>
<evidence type="ECO:0000313" key="3">
    <source>
        <dbReference type="EMBL" id="TCC62314.1"/>
    </source>
</evidence>
<dbReference type="Proteomes" id="UP000291144">
    <property type="component" value="Unassembled WGS sequence"/>
</dbReference>
<dbReference type="InterPro" id="IPR022761">
    <property type="entry name" value="Fumarate_lyase_N"/>
</dbReference>
<dbReference type="PRINTS" id="PR00145">
    <property type="entry name" value="ARGSUCLYASE"/>
</dbReference>